<proteinExistence type="predicted"/>
<sequence>MAQRSTEGHTTRYVCKGGKASEDESLFALPSGDRQLFKKENLRSPSADKKIPAGPLPLEGKHMAATKNDTRCQVRLCKTRHTLLGL</sequence>
<evidence type="ECO:0000256" key="1">
    <source>
        <dbReference type="SAM" id="MobiDB-lite"/>
    </source>
</evidence>
<feature type="region of interest" description="Disordered" evidence="1">
    <location>
        <begin position="41"/>
        <end position="61"/>
    </location>
</feature>
<evidence type="ECO:0000313" key="3">
    <source>
        <dbReference type="Proteomes" id="UP000030665"/>
    </source>
</evidence>
<reference evidence="2" key="2">
    <citation type="submission" date="2014-03" db="EMBL/GenBank/DDBJ databases">
        <title>The whipworm genome and dual-species transcriptomics of an intimate host-pathogen interaction.</title>
        <authorList>
            <person name="Foth B.J."/>
            <person name="Tsai I.J."/>
            <person name="Reid A.J."/>
            <person name="Bancroft A.J."/>
            <person name="Nichol S."/>
            <person name="Tracey A."/>
            <person name="Holroyd N."/>
            <person name="Cotton J.A."/>
            <person name="Stanley E.J."/>
            <person name="Zarowiecki M."/>
            <person name="Liu J.Z."/>
            <person name="Huckvale T."/>
            <person name="Cooper P.J."/>
            <person name="Grencis R.K."/>
            <person name="Berriman M."/>
        </authorList>
    </citation>
    <scope>NUCLEOTIDE SEQUENCE [LARGE SCALE GENOMIC DNA]</scope>
</reference>
<feature type="compositionally biased region" description="Basic and acidic residues" evidence="1">
    <location>
        <begin position="41"/>
        <end position="51"/>
    </location>
</feature>
<name>A0A077Z868_TRITR</name>
<reference evidence="2" key="1">
    <citation type="submission" date="2014-01" db="EMBL/GenBank/DDBJ databases">
        <authorList>
            <person name="Aslett M."/>
        </authorList>
    </citation>
    <scope>NUCLEOTIDE SEQUENCE</scope>
</reference>
<dbReference type="Proteomes" id="UP000030665">
    <property type="component" value="Unassembled WGS sequence"/>
</dbReference>
<keyword evidence="3" id="KW-1185">Reference proteome</keyword>
<evidence type="ECO:0000313" key="2">
    <source>
        <dbReference type="EMBL" id="CDW56627.1"/>
    </source>
</evidence>
<dbReference type="AlphaFoldDB" id="A0A077Z868"/>
<accession>A0A077Z868</accession>
<dbReference type="EMBL" id="HG806061">
    <property type="protein sequence ID" value="CDW56627.1"/>
    <property type="molecule type" value="Genomic_DNA"/>
</dbReference>
<gene>
    <name evidence="2" type="ORF">TTRE_0000490701</name>
</gene>
<organism evidence="2 3">
    <name type="scientific">Trichuris trichiura</name>
    <name type="common">Whipworm</name>
    <name type="synonym">Trichocephalus trichiurus</name>
    <dbReference type="NCBI Taxonomy" id="36087"/>
    <lineage>
        <taxon>Eukaryota</taxon>
        <taxon>Metazoa</taxon>
        <taxon>Ecdysozoa</taxon>
        <taxon>Nematoda</taxon>
        <taxon>Enoplea</taxon>
        <taxon>Dorylaimia</taxon>
        <taxon>Trichinellida</taxon>
        <taxon>Trichuridae</taxon>
        <taxon>Trichuris</taxon>
    </lineage>
</organism>
<protein>
    <submittedName>
        <fullName evidence="2">Heavy metal ATPase 4-2</fullName>
    </submittedName>
</protein>